<proteinExistence type="predicted"/>
<organism evidence="3 4">
    <name type="scientific">Thecamonas trahens ATCC 50062</name>
    <dbReference type="NCBI Taxonomy" id="461836"/>
    <lineage>
        <taxon>Eukaryota</taxon>
        <taxon>Apusozoa</taxon>
        <taxon>Apusomonadida</taxon>
        <taxon>Apusomonadidae</taxon>
        <taxon>Thecamonas</taxon>
    </lineage>
</organism>
<feature type="region of interest" description="Disordered" evidence="2">
    <location>
        <begin position="158"/>
        <end position="205"/>
    </location>
</feature>
<dbReference type="RefSeq" id="XP_013756139.1">
    <property type="nucleotide sequence ID" value="XM_013900685.1"/>
</dbReference>
<sequence length="220" mass="24098">MAGGLSYDELLQAFRRSQAKLAKAEETIEPDLASELYVARAKTTAIQREYERAQALAEEQALVLEHALAGKNALADELRAVTAERDALAAEVDALEAEIRVLRLRLTADVEAKTDTSSRARRRAYKAKLAEQIELEQQAIDALVHALVDEQKAKIKLDRRAAPPPTVSSTRRSVHATRSTPAHLAHHPPHSIQRPPSPPPMPHGAVDVHTAADGSHMYVL</sequence>
<reference evidence="3 4" key="1">
    <citation type="submission" date="2010-05" db="EMBL/GenBank/DDBJ databases">
        <title>The Genome Sequence of Thecamonas trahens ATCC 50062.</title>
        <authorList>
            <consortium name="The Broad Institute Genome Sequencing Platform"/>
            <person name="Russ C."/>
            <person name="Cuomo C."/>
            <person name="Shea T."/>
            <person name="Young S.K."/>
            <person name="Zeng Q."/>
            <person name="Koehrsen M."/>
            <person name="Haas B."/>
            <person name="Borodovsky M."/>
            <person name="Guigo R."/>
            <person name="Alvarado L."/>
            <person name="Berlin A."/>
            <person name="Bochicchio J."/>
            <person name="Borenstein D."/>
            <person name="Chapman S."/>
            <person name="Chen Z."/>
            <person name="Freedman E."/>
            <person name="Gellesch M."/>
            <person name="Goldberg J."/>
            <person name="Griggs A."/>
            <person name="Gujja S."/>
            <person name="Heilman E."/>
            <person name="Heiman D."/>
            <person name="Hepburn T."/>
            <person name="Howarth C."/>
            <person name="Jen D."/>
            <person name="Larson L."/>
            <person name="Mehta T."/>
            <person name="Park D."/>
            <person name="Pearson M."/>
            <person name="Roberts A."/>
            <person name="Saif S."/>
            <person name="Shenoy N."/>
            <person name="Sisk P."/>
            <person name="Stolte C."/>
            <person name="Sykes S."/>
            <person name="Thomson T."/>
            <person name="Walk T."/>
            <person name="White J."/>
            <person name="Yandava C."/>
            <person name="Burger G."/>
            <person name="Gray M.W."/>
            <person name="Holland P.W.H."/>
            <person name="King N."/>
            <person name="Lang F.B.F."/>
            <person name="Roger A.J."/>
            <person name="Ruiz-Trillo I."/>
            <person name="Lander E."/>
            <person name="Nusbaum C."/>
        </authorList>
    </citation>
    <scope>NUCLEOTIDE SEQUENCE [LARGE SCALE GENOMIC DNA]</scope>
    <source>
        <strain evidence="3 4">ATCC 50062</strain>
    </source>
</reference>
<dbReference type="EMBL" id="GL349467">
    <property type="protein sequence ID" value="KNC51478.1"/>
    <property type="molecule type" value="Genomic_DNA"/>
</dbReference>
<gene>
    <name evidence="3" type="ORF">AMSG_07675</name>
</gene>
<keyword evidence="1" id="KW-0175">Coiled coil</keyword>
<dbReference type="AlphaFoldDB" id="A0A0L0DJJ9"/>
<dbReference type="Proteomes" id="UP000054408">
    <property type="component" value="Unassembled WGS sequence"/>
</dbReference>
<keyword evidence="4" id="KW-1185">Reference proteome</keyword>
<accession>A0A0L0DJJ9</accession>
<evidence type="ECO:0000313" key="4">
    <source>
        <dbReference type="Proteomes" id="UP000054408"/>
    </source>
</evidence>
<dbReference type="GeneID" id="25566544"/>
<protein>
    <submittedName>
        <fullName evidence="3">Uncharacterized protein</fullName>
    </submittedName>
</protein>
<feature type="compositionally biased region" description="Polar residues" evidence="2">
    <location>
        <begin position="167"/>
        <end position="180"/>
    </location>
</feature>
<name>A0A0L0DJJ9_THETB</name>
<evidence type="ECO:0000256" key="1">
    <source>
        <dbReference type="SAM" id="Coils"/>
    </source>
</evidence>
<evidence type="ECO:0000256" key="2">
    <source>
        <dbReference type="SAM" id="MobiDB-lite"/>
    </source>
</evidence>
<evidence type="ECO:0000313" key="3">
    <source>
        <dbReference type="EMBL" id="KNC51478.1"/>
    </source>
</evidence>
<feature type="coiled-coil region" evidence="1">
    <location>
        <begin position="71"/>
        <end position="105"/>
    </location>
</feature>